<dbReference type="Proteomes" id="UP000324021">
    <property type="component" value="Unassembled WGS sequence"/>
</dbReference>
<gene>
    <name evidence="2" type="ORF">SAMN04488694_10989</name>
    <name evidence="1" type="ORF">SAMN05192552_1007116</name>
</gene>
<evidence type="ECO:0000313" key="2">
    <source>
        <dbReference type="EMBL" id="SET61959.1"/>
    </source>
</evidence>
<dbReference type="Proteomes" id="UP000199320">
    <property type="component" value="Unassembled WGS sequence"/>
</dbReference>
<accession>A0A1I0FWB3</accession>
<evidence type="ECO:0000313" key="3">
    <source>
        <dbReference type="Proteomes" id="UP000199320"/>
    </source>
</evidence>
<dbReference type="AlphaFoldDB" id="A0A1I0FWB3"/>
<organism evidence="2 3">
    <name type="scientific">Natrinema hispanicum</name>
    <dbReference type="NCBI Taxonomy" id="392421"/>
    <lineage>
        <taxon>Archaea</taxon>
        <taxon>Methanobacteriati</taxon>
        <taxon>Methanobacteriota</taxon>
        <taxon>Stenosarchaea group</taxon>
        <taxon>Halobacteria</taxon>
        <taxon>Halobacteriales</taxon>
        <taxon>Natrialbaceae</taxon>
        <taxon>Natrinema</taxon>
    </lineage>
</organism>
<evidence type="ECO:0000313" key="4">
    <source>
        <dbReference type="Proteomes" id="UP000324021"/>
    </source>
</evidence>
<sequence>MIYYAGDGQLTPVATDPTYEPYQSISTTNWNRSRGRVADYPVGSRTSALKHVTGHRSAHVSSGYHERCPSHMLPPLESHFGSTVGSTTRVCRDDLWHRIWHRSQRLDNRSRVAAPIASPWPSTLLSARLSVVPVRQQSSDVTGVCPAVARFRGVTLTSPDVAATPMDEGGVARLVVTSRILHSSPRRCGFEPV</sequence>
<proteinExistence type="predicted"/>
<evidence type="ECO:0000313" key="1">
    <source>
        <dbReference type="EMBL" id="SDC79052.1"/>
    </source>
</evidence>
<protein>
    <submittedName>
        <fullName evidence="2">Uncharacterized protein</fullName>
    </submittedName>
</protein>
<keyword evidence="3" id="KW-1185">Reference proteome</keyword>
<name>A0A1I0FWB3_9EURY</name>
<dbReference type="EMBL" id="FOIC01000009">
    <property type="protein sequence ID" value="SET61959.1"/>
    <property type="molecule type" value="Genomic_DNA"/>
</dbReference>
<dbReference type="EMBL" id="FMZP01000007">
    <property type="protein sequence ID" value="SDC79052.1"/>
    <property type="molecule type" value="Genomic_DNA"/>
</dbReference>
<reference evidence="3 4" key="2">
    <citation type="submission" date="2016-10" db="EMBL/GenBank/DDBJ databases">
        <authorList>
            <person name="Varghese N."/>
            <person name="Submissions S."/>
        </authorList>
    </citation>
    <scope>NUCLEOTIDE SEQUENCE [LARGE SCALE GENOMIC DNA]</scope>
    <source>
        <strain evidence="1 4">CDM_1</strain>
        <strain evidence="3">CDM_6</strain>
    </source>
</reference>
<reference evidence="2" key="1">
    <citation type="submission" date="2016-10" db="EMBL/GenBank/DDBJ databases">
        <authorList>
            <person name="de Groot N.N."/>
        </authorList>
    </citation>
    <scope>NUCLEOTIDE SEQUENCE [LARGE SCALE GENOMIC DNA]</scope>
    <source>
        <strain evidence="2">CDM_6</strain>
    </source>
</reference>